<dbReference type="Pfam" id="PF02585">
    <property type="entry name" value="PIG-L"/>
    <property type="match status" value="1"/>
</dbReference>
<dbReference type="AlphaFoldDB" id="N1WN55"/>
<dbReference type="SUPFAM" id="SSF102588">
    <property type="entry name" value="LmbE-like"/>
    <property type="match status" value="1"/>
</dbReference>
<dbReference type="STRING" id="1189619.pgond44_04260"/>
<reference evidence="1 2" key="1">
    <citation type="journal article" date="2014" name="Genome Biol. Evol.">
        <title>Extensive gene acquisition in the extremely psychrophilic bacterial species Psychroflexus torquis and the link to sea-ice ecosystem specialism.</title>
        <authorList>
            <person name="Feng S."/>
            <person name="Powell S.M."/>
            <person name="Wilson R."/>
            <person name="Bowman J.P."/>
        </authorList>
    </citation>
    <scope>NUCLEOTIDE SEQUENCE [LARGE SCALE GENOMIC DNA]</scope>
    <source>
        <strain evidence="1 2">ACAM 44</strain>
    </source>
</reference>
<gene>
    <name evidence="1" type="ORF">pgond44_04260</name>
</gene>
<dbReference type="Gene3D" id="3.40.50.10320">
    <property type="entry name" value="LmbE-like"/>
    <property type="match status" value="1"/>
</dbReference>
<proteinExistence type="predicted"/>
<dbReference type="InterPro" id="IPR029062">
    <property type="entry name" value="Class_I_gatase-like"/>
</dbReference>
<dbReference type="SUPFAM" id="SSF52317">
    <property type="entry name" value="Class I glutamine amidotransferase-like"/>
    <property type="match status" value="1"/>
</dbReference>
<sequence>MTKTLLCSIFLFLNALCYSQTPQKLASSEIYQHIKSLNFLGNVLYIAAHPDDENTSLITYFSKQRYAKTTYLSLTRGDGGQNLIGSELGEKLGMIRTQELLKARTTDGGQQWFTRAIDFGYSKTPEETLDIWDKEKILSDVVWAIRTHRPDIIINRFNHRTSGATHGHHTSSAILSTEAFDLAGQDDKFTSQLELVEAWSPKRAFFNTSWWFYGSQEAFDKADKTNFIELEINTFYPLEGLSNNEISALSRSQHKSQGFGNTGSRGDKTEYIELIKGEKLGGNDPFHGIDTSWNRIPQGKAIGDILYKVEEDFEFKQPWEVIPQLLEAEQLIHSIKDEFWRAQKSKQIQSIIQACLGLFVEVQSEMAYANPGDDIQIEMEIINRSPVDIQLKSVSYRGEPVDVEQTVLDNNNNIRFSTVFNLGSEENYTTPYWLKEKAELGIYKVEDKSLIGLPESPKPIQFTFNFDIEGKSFTLKKPLIYKYNDPVKGEVYENFEILPEASLDFDKSVYVFKNSETKSVQVNVKAFKESVVGQLKLNLPKDWKVSPNYHEVTLNSKGESKSFSFEITPLSTSETMISPELKLSKTTLNKSVTTIEYDHIGTHNLIEEASAKLVNLDIKLSQKRIAYISGAGSSVASNLKDLGFYVEEFSPNDLTQQKLREFDVVIMGIRAYNIHESLAYKQSFLFEFVQNGGTMIVQYNTNRGLKTDKISPFPMQMSRDRVTEEKAEVRFLKPNHRVLNTPNKIYKSDFEGWVQERGLYFPDQWSEKLTPILSMNDKNETPKNGSILVGKYGKGHYIYTGLSFFRELPAGVPGAYKLISNLISIE</sequence>
<dbReference type="eggNOG" id="COG2120">
    <property type="taxonomic scope" value="Bacteria"/>
</dbReference>
<keyword evidence="2" id="KW-1185">Reference proteome</keyword>
<dbReference type="PATRIC" id="fig|1189619.4.peg.886"/>
<name>N1WN55_9FLAO</name>
<evidence type="ECO:0000313" key="1">
    <source>
        <dbReference type="EMBL" id="EMY81726.1"/>
    </source>
</evidence>
<organism evidence="1 2">
    <name type="scientific">Psychroflexus gondwanensis ACAM 44</name>
    <dbReference type="NCBI Taxonomy" id="1189619"/>
    <lineage>
        <taxon>Bacteria</taxon>
        <taxon>Pseudomonadati</taxon>
        <taxon>Bacteroidota</taxon>
        <taxon>Flavobacteriia</taxon>
        <taxon>Flavobacteriales</taxon>
        <taxon>Flavobacteriaceae</taxon>
        <taxon>Psychroflexus</taxon>
    </lineage>
</organism>
<comment type="caution">
    <text evidence="1">The sequence shown here is derived from an EMBL/GenBank/DDBJ whole genome shotgun (WGS) entry which is preliminary data.</text>
</comment>
<dbReference type="InterPro" id="IPR003737">
    <property type="entry name" value="GlcNAc_PI_deacetylase-related"/>
</dbReference>
<accession>N1WN55</accession>
<dbReference type="Proteomes" id="UP000012317">
    <property type="component" value="Unassembled WGS sequence"/>
</dbReference>
<evidence type="ECO:0000313" key="2">
    <source>
        <dbReference type="Proteomes" id="UP000012317"/>
    </source>
</evidence>
<dbReference type="InterPro" id="IPR024078">
    <property type="entry name" value="LmbE-like_dom_sf"/>
</dbReference>
<dbReference type="RefSeq" id="WP_003437053.1">
    <property type="nucleotide sequence ID" value="NZ_APLF01000004.1"/>
</dbReference>
<protein>
    <submittedName>
        <fullName evidence="1">PIG-L/LmbE-like superfamily domain containing protein</fullName>
    </submittedName>
</protein>
<dbReference type="EMBL" id="APLF01000004">
    <property type="protein sequence ID" value="EMY81726.1"/>
    <property type="molecule type" value="Genomic_DNA"/>
</dbReference>